<sequence>MISLPLLLFLSRCLFTYSSSVLPVFPSTYSQYFDNSSPRVNISLSEAFLLGEENQGIFGLSLWIKIIDSTASGEIFKFETEKSLNEPRYWYPNLQYSPHGYFILQLIDKEDTDITIIFTPSTNWIFLAFSVSYEMKSSIFYYNSLGTEIYKSGKYTSNFPMKFDSLLWIGGPGNMCARIGDVKFYNNICNDAADWNLVALNSCIGISCASLYPSICYAECDQWCKSESEWFLPLIRPVLNPYMPYISIQRRSYDIKYEDVYFDVNIPANGWNDYSVTGWVQFPVCHSELTTFFELANAFAVPVLNISLTSSSLSNPCDTLMAAVYNLNSVNYAYSSVSLSSSSFIGNWFFFGATVNSGSKLLTLYTQNSANPPSASFPLISSSFAYPYVAAPLTVSIKFYIGENAYFIIYPGNYADFRVYPGNHIDTTLLQYSNNIYSAATYIEPHCSLWESIWYCKACENGYFIKNGLCQKCHPSCETCSSDNTETVCLSCANGYYAQPGHPTMCLDYCPLGYIWDSSLRKCTGTKDTIANINFDDNLSGNFISSNIYVGFGKEKNYYPDFDFFDPLPANKRGIYLDNDELTITPKDSIQAGRLVGTDFTIEIWAMVHSYGDLYKASVGRAFIINDPVLNYENFYQIIVAEFKIDQYERLSFLVQVIDSEYKHLNIDTAWPTIINSFSNPEWCLYSLSLSYDDLSKTTQILLSTNTDHYIETVAAYYKELYGMNHYIGDLPSAARGFFYSFAMYNYAKTYSEIQLTLGICSSCSACPGVLNYCLPTCDKTEYVDDNGNCQKCLSSCTGICSRAGTCNLCYDDLCYKCTKYESGTCSQCVENAILKSGQCECQSGYIKQSSKCVDKCEDGYYLDLNTQSCLSCLSNCLKCSEENICTICENDFVLKNGICECADSYFTDSSNKCSKCDSLCLTCSIISSNCTSCTQSAPILYDTNNCYPCKSFEGYSSSFIVSAKDFSDTLLSQLSSNCIEICGDGRNMGQAQCDDGNNNNGDGCSSNCTVETGWSCSGGSTNSLDICKDLMPPSPILAYLSENGSGYLLVLSFSEAVYFDIEIPKNIKIEISGITKFIWSISLKNSIYIITLEIYENVASGTSVIVNFIDPSSVVDLNGNVMQESYAQTKLATSFTYQLGQLMETSVTTVTTSATVGAVVGSISSGMTLGMFNLQALWGMVEMMQIQYYLIFLSPKYPDNLLSYISALSIANGNFLPNPFQKYLIKRDPFPDPPERFIEENFNTDFIMNAGQFLLVWFLILIGLPIVLLFLKLFPKVSIFRWLKRSYLFSILLRIGIESFLEITLSVFLQWREISEPNQNIGYLSLILSFITMAYLILTFLLIIWQVTLKSEEELTTEVHEVRFGTLYEGFKTSSKLTASFLLLQNARRVLFAIFCVFLYEYTIIQVTLSAVLSFIYTISLVLLRPFKSKILGNGLHISSEFCYFSAHCMILKFLDDQLSDNDRVRLGWIVIALLCFSVMLHIFALFITQIISIIQGIKHLKNNFMKNFANKFVHIGKSNLKSIILDNKVSPKNQENESESFTKRKRKHIEIKDEIHSFRKTKIVPIDESLYTDTMGDEFFTRKE</sequence>
<dbReference type="InterPro" id="IPR009030">
    <property type="entry name" value="Growth_fac_rcpt_cys_sf"/>
</dbReference>
<dbReference type="CDD" id="cd00064">
    <property type="entry name" value="FU"/>
    <property type="match status" value="1"/>
</dbReference>
<keyword evidence="3" id="KW-1015">Disulfide bond</keyword>
<dbReference type="SUPFAM" id="SSF57184">
    <property type="entry name" value="Growth factor receptor domain"/>
    <property type="match status" value="2"/>
</dbReference>
<reference evidence="7" key="1">
    <citation type="submission" date="2021-09" db="EMBL/GenBank/DDBJ databases">
        <authorList>
            <consortium name="AG Swart"/>
            <person name="Singh M."/>
            <person name="Singh A."/>
            <person name="Seah K."/>
            <person name="Emmerich C."/>
        </authorList>
    </citation>
    <scope>NUCLEOTIDE SEQUENCE</scope>
    <source>
        <strain evidence="7">ATCC30299</strain>
    </source>
</reference>
<dbReference type="InterPro" id="IPR006212">
    <property type="entry name" value="Furin_repeat"/>
</dbReference>
<feature type="transmembrane region" description="Helical" evidence="4">
    <location>
        <begin position="1255"/>
        <end position="1275"/>
    </location>
</feature>
<name>A0AAU9JVG3_9CILI</name>
<dbReference type="NCBIfam" id="TIGR02232">
    <property type="entry name" value="myxo_disulf_rpt"/>
    <property type="match status" value="1"/>
</dbReference>
<dbReference type="PANTHER" id="PTHR38934:SF6">
    <property type="entry name" value="CHROMOSOME UNDETERMINED SCAFFOLD_176, WHOLE GENOME SHOTGUN SEQUENCE"/>
    <property type="match status" value="1"/>
</dbReference>
<evidence type="ECO:0000256" key="2">
    <source>
        <dbReference type="ARBA" id="ARBA00022737"/>
    </source>
</evidence>
<keyword evidence="8" id="KW-1185">Reference proteome</keyword>
<dbReference type="InterPro" id="IPR000742">
    <property type="entry name" value="EGF"/>
</dbReference>
<evidence type="ECO:0000256" key="4">
    <source>
        <dbReference type="SAM" id="Phobius"/>
    </source>
</evidence>
<accession>A0AAU9JVG3</accession>
<evidence type="ECO:0000256" key="5">
    <source>
        <dbReference type="SAM" id="SignalP"/>
    </source>
</evidence>
<evidence type="ECO:0000256" key="3">
    <source>
        <dbReference type="ARBA" id="ARBA00023157"/>
    </source>
</evidence>
<keyword evidence="1 5" id="KW-0732">Signal</keyword>
<keyword evidence="4" id="KW-1133">Transmembrane helix</keyword>
<evidence type="ECO:0000313" key="7">
    <source>
        <dbReference type="EMBL" id="CAG9327428.1"/>
    </source>
</evidence>
<protein>
    <recommendedName>
        <fullName evidence="6">EGF-like domain-containing protein</fullName>
    </recommendedName>
</protein>
<proteinExistence type="predicted"/>
<organism evidence="7 8">
    <name type="scientific">Blepharisma stoltei</name>
    <dbReference type="NCBI Taxonomy" id="1481888"/>
    <lineage>
        <taxon>Eukaryota</taxon>
        <taxon>Sar</taxon>
        <taxon>Alveolata</taxon>
        <taxon>Ciliophora</taxon>
        <taxon>Postciliodesmatophora</taxon>
        <taxon>Heterotrichea</taxon>
        <taxon>Heterotrichida</taxon>
        <taxon>Blepharismidae</taxon>
        <taxon>Blepharisma</taxon>
    </lineage>
</organism>
<comment type="caution">
    <text evidence="7">The sequence shown here is derived from an EMBL/GenBank/DDBJ whole genome shotgun (WGS) entry which is preliminary data.</text>
</comment>
<feature type="transmembrane region" description="Helical" evidence="4">
    <location>
        <begin position="1322"/>
        <end position="1346"/>
    </location>
</feature>
<dbReference type="PANTHER" id="PTHR38934">
    <property type="entry name" value="HYPHALLY REGULATED CELL WALL PROTEIN 1"/>
    <property type="match status" value="1"/>
</dbReference>
<feature type="domain" description="EGF-like" evidence="6">
    <location>
        <begin position="872"/>
        <end position="901"/>
    </location>
</feature>
<dbReference type="SMART" id="SM00181">
    <property type="entry name" value="EGF"/>
    <property type="match status" value="3"/>
</dbReference>
<feature type="domain" description="EGF-like" evidence="6">
    <location>
        <begin position="472"/>
        <end position="507"/>
    </location>
</feature>
<feature type="chain" id="PRO_5043784567" description="EGF-like domain-containing protein" evidence="5">
    <location>
        <begin position="21"/>
        <end position="1586"/>
    </location>
</feature>
<evidence type="ECO:0000259" key="6">
    <source>
        <dbReference type="SMART" id="SM00181"/>
    </source>
</evidence>
<feature type="signal peptide" evidence="5">
    <location>
        <begin position="1"/>
        <end position="20"/>
    </location>
</feature>
<dbReference type="Gene3D" id="2.10.220.10">
    <property type="entry name" value="Hormone Receptor, Insulin-like Growth Factor Receptor 1, Chain A, domain 2"/>
    <property type="match status" value="2"/>
</dbReference>
<dbReference type="SMART" id="SM00261">
    <property type="entry name" value="FU"/>
    <property type="match status" value="4"/>
</dbReference>
<evidence type="ECO:0000256" key="1">
    <source>
        <dbReference type="ARBA" id="ARBA00022729"/>
    </source>
</evidence>
<keyword evidence="4" id="KW-0812">Transmembrane</keyword>
<dbReference type="InterPro" id="IPR011936">
    <property type="entry name" value="Myxo_disulph_rpt"/>
</dbReference>
<evidence type="ECO:0000313" key="8">
    <source>
        <dbReference type="Proteomes" id="UP001162131"/>
    </source>
</evidence>
<feature type="domain" description="EGF-like" evidence="6">
    <location>
        <begin position="817"/>
        <end position="854"/>
    </location>
</feature>
<feature type="transmembrane region" description="Helical" evidence="4">
    <location>
        <begin position="1468"/>
        <end position="1496"/>
    </location>
</feature>
<dbReference type="EMBL" id="CAJZBQ010000043">
    <property type="protein sequence ID" value="CAG9327428.1"/>
    <property type="molecule type" value="Genomic_DNA"/>
</dbReference>
<gene>
    <name evidence="7" type="ORF">BSTOLATCC_MIC43467</name>
</gene>
<keyword evidence="2" id="KW-0677">Repeat</keyword>
<keyword evidence="4" id="KW-0472">Membrane</keyword>
<feature type="transmembrane region" description="Helical" evidence="4">
    <location>
        <begin position="1287"/>
        <end position="1310"/>
    </location>
</feature>
<dbReference type="Proteomes" id="UP001162131">
    <property type="component" value="Unassembled WGS sequence"/>
</dbReference>
<feature type="transmembrane region" description="Helical" evidence="4">
    <location>
        <begin position="1407"/>
        <end position="1425"/>
    </location>
</feature>